<feature type="transmembrane region" description="Helical" evidence="2">
    <location>
        <begin position="53"/>
        <end position="70"/>
    </location>
</feature>
<dbReference type="EMBL" id="CAADRA010005222">
    <property type="protein sequence ID" value="VFT87249.1"/>
    <property type="molecule type" value="Genomic_DNA"/>
</dbReference>
<organism evidence="4 5">
    <name type="scientific">Aphanomyces stellatus</name>
    <dbReference type="NCBI Taxonomy" id="120398"/>
    <lineage>
        <taxon>Eukaryota</taxon>
        <taxon>Sar</taxon>
        <taxon>Stramenopiles</taxon>
        <taxon>Oomycota</taxon>
        <taxon>Saprolegniomycetes</taxon>
        <taxon>Saprolegniales</taxon>
        <taxon>Verrucalvaceae</taxon>
        <taxon>Aphanomyces</taxon>
    </lineage>
</organism>
<protein>
    <submittedName>
        <fullName evidence="4">Aste57867_10375 protein</fullName>
    </submittedName>
</protein>
<dbReference type="PANTHER" id="PTHR28434">
    <property type="entry name" value="PROTEIN C3ORF33"/>
    <property type="match status" value="1"/>
</dbReference>
<feature type="region of interest" description="Disordered" evidence="1">
    <location>
        <begin position="1"/>
        <end position="25"/>
    </location>
</feature>
<evidence type="ECO:0000313" key="5">
    <source>
        <dbReference type="Proteomes" id="UP000332933"/>
    </source>
</evidence>
<keyword evidence="2" id="KW-0472">Membrane</keyword>
<evidence type="ECO:0000256" key="2">
    <source>
        <dbReference type="SAM" id="Phobius"/>
    </source>
</evidence>
<accession>A0A485KQ66</accession>
<feature type="transmembrane region" description="Helical" evidence="2">
    <location>
        <begin position="236"/>
        <end position="253"/>
    </location>
</feature>
<keyword evidence="2" id="KW-0812">Transmembrane</keyword>
<evidence type="ECO:0000313" key="3">
    <source>
        <dbReference type="EMBL" id="KAF0699030.1"/>
    </source>
</evidence>
<sequence>MEKESAVQRSVRPSTTPPDKPPMDTMQQVDSLRRHIGGAVSSLSSNIDDNLMLFRWGCFATMIGCAYISIRSSGLLTRYTSVDALPVGVPITARVLGQSAKDPSTLYVYHTPWIRRVLFKETLPRSFEVSGLLTDKSSLLAVRPYGVDMQDDAKRWLYLDFVAARRYVTVELLYRPPVNPDHDDQESVATTGAACAISTPKNIFFNSDMAETAVSRGIAKCREEPEFDWAKPNMRCVVIVVTVVTVVTVVFVVQRPLHPAPRKAN</sequence>
<evidence type="ECO:0000256" key="1">
    <source>
        <dbReference type="SAM" id="MobiDB-lite"/>
    </source>
</evidence>
<name>A0A485KQ66_9STRA</name>
<proteinExistence type="predicted"/>
<dbReference type="PANTHER" id="PTHR28434:SF1">
    <property type="entry name" value="PROTEIN C3ORF33"/>
    <property type="match status" value="1"/>
</dbReference>
<dbReference type="Proteomes" id="UP000332933">
    <property type="component" value="Unassembled WGS sequence"/>
</dbReference>
<dbReference type="InterPro" id="IPR042421">
    <property type="entry name" value="C3orf33-like"/>
</dbReference>
<dbReference type="AlphaFoldDB" id="A0A485KQ66"/>
<evidence type="ECO:0000313" key="4">
    <source>
        <dbReference type="EMBL" id="VFT87249.1"/>
    </source>
</evidence>
<dbReference type="EMBL" id="VJMH01005201">
    <property type="protein sequence ID" value="KAF0699030.1"/>
    <property type="molecule type" value="Genomic_DNA"/>
</dbReference>
<gene>
    <name evidence="4" type="primary">Aste57867_10375</name>
    <name evidence="3" type="ORF">As57867_010335</name>
    <name evidence="4" type="ORF">ASTE57867_10375</name>
</gene>
<reference evidence="4 5" key="1">
    <citation type="submission" date="2019-03" db="EMBL/GenBank/DDBJ databases">
        <authorList>
            <person name="Gaulin E."/>
            <person name="Dumas B."/>
        </authorList>
    </citation>
    <scope>NUCLEOTIDE SEQUENCE [LARGE SCALE GENOMIC DNA]</scope>
    <source>
        <strain evidence="4">CBS 568.67</strain>
    </source>
</reference>
<keyword evidence="2" id="KW-1133">Transmembrane helix</keyword>
<keyword evidence="5" id="KW-1185">Reference proteome</keyword>
<dbReference type="OrthoDB" id="66827at2759"/>
<reference evidence="3" key="2">
    <citation type="submission" date="2019-06" db="EMBL/GenBank/DDBJ databases">
        <title>Genomics analysis of Aphanomyces spp. identifies a new class of oomycete effector associated with host adaptation.</title>
        <authorList>
            <person name="Gaulin E."/>
        </authorList>
    </citation>
    <scope>NUCLEOTIDE SEQUENCE</scope>
    <source>
        <strain evidence="3">CBS 578.67</strain>
    </source>
</reference>